<gene>
    <name evidence="2" type="ORF">C8F04DRAFT_1038593</name>
</gene>
<sequence>MQAKCGRAYKVELRAIARVLVLSGCKEGKVGDLMQDIARIFGVDLDRAMSRRTVRRAVLEGLVASQVQLGVEMKYTTDVTMSSDSTSRRKLNYQSHHVHMRVPVKNVDGSVSLSVDPKIRFLGIASTVDHTTATSQAAWLTIYNDIISTYNASPLGRRLGTLDLRMICRVLRGMCGDHANNEKALSQAWKELKNDLLLQELGEGRLQQLNAQIEELRELKQHWVAKKLDDAGGFAAYMALSPDERAARDLACVHAMTRELGAEALKELDEPDRRLLTVWIWTGCCMHKDQNSFKGGNTHMQTYWKELGVAGPMPLANKESAAAVRRVFHPEDGDKPPSEDDLERVENASFGGAKAVALAGAIFENAIAKRGQGDMVELFLQSKLDAGEPIKRFPKTNQTRFGSHGDASCELIARRNIYREFLEAIKDLKSRPGWTNIEKNVHDALDDGPTLTELAVLAIYHLFIAIPYTRRVREPEEVALNAISLGPLHVEVQDHCAMLIETPDLVLDFDEENYRIATFDGQPVERGEVMVEIKQLHAAGKLPYLREMFVRFFEGAKSTWIRFSSEFAPGGLIDGLNDAEKGRIWLPATNDRNEGALGSFIVYMGENPTAALATHNGLAMFKRNQSQGFMDMWFSSEDHQYTMRAARDLDASGLERKRKQLQVQYNQRILAERAQKVAVAAAKAAEVRDRLDATILISCVEDIHSRGMTRDKLQDQLEKLRALWNTKTQERIVIPKKSHIPRLADKQTALVNAFQAHTELLAAFSQQNVRYSGPQTAGGFVREHYFSDDEDFGEFEGDGAAF</sequence>
<dbReference type="Proteomes" id="UP001218188">
    <property type="component" value="Unassembled WGS sequence"/>
</dbReference>
<keyword evidence="3" id="KW-1185">Reference proteome</keyword>
<feature type="coiled-coil region" evidence="1">
    <location>
        <begin position="199"/>
        <end position="226"/>
    </location>
</feature>
<dbReference type="AlphaFoldDB" id="A0AAD6X6Z3"/>
<accession>A0AAD6X6Z3</accession>
<evidence type="ECO:0000256" key="1">
    <source>
        <dbReference type="SAM" id="Coils"/>
    </source>
</evidence>
<evidence type="ECO:0000313" key="2">
    <source>
        <dbReference type="EMBL" id="KAJ7034464.1"/>
    </source>
</evidence>
<protein>
    <submittedName>
        <fullName evidence="2">Uncharacterized protein</fullName>
    </submittedName>
</protein>
<reference evidence="2" key="1">
    <citation type="submission" date="2023-03" db="EMBL/GenBank/DDBJ databases">
        <title>Massive genome expansion in bonnet fungi (Mycena s.s.) driven by repeated elements and novel gene families across ecological guilds.</title>
        <authorList>
            <consortium name="Lawrence Berkeley National Laboratory"/>
            <person name="Harder C.B."/>
            <person name="Miyauchi S."/>
            <person name="Viragh M."/>
            <person name="Kuo A."/>
            <person name="Thoen E."/>
            <person name="Andreopoulos B."/>
            <person name="Lu D."/>
            <person name="Skrede I."/>
            <person name="Drula E."/>
            <person name="Henrissat B."/>
            <person name="Morin E."/>
            <person name="Kohler A."/>
            <person name="Barry K."/>
            <person name="LaButti K."/>
            <person name="Morin E."/>
            <person name="Salamov A."/>
            <person name="Lipzen A."/>
            <person name="Mereny Z."/>
            <person name="Hegedus B."/>
            <person name="Baldrian P."/>
            <person name="Stursova M."/>
            <person name="Weitz H."/>
            <person name="Taylor A."/>
            <person name="Grigoriev I.V."/>
            <person name="Nagy L.G."/>
            <person name="Martin F."/>
            <person name="Kauserud H."/>
        </authorList>
    </citation>
    <scope>NUCLEOTIDE SEQUENCE</scope>
    <source>
        <strain evidence="2">CBHHK200</strain>
    </source>
</reference>
<dbReference type="EMBL" id="JARJCM010000057">
    <property type="protein sequence ID" value="KAJ7034464.1"/>
    <property type="molecule type" value="Genomic_DNA"/>
</dbReference>
<organism evidence="2 3">
    <name type="scientific">Mycena alexandri</name>
    <dbReference type="NCBI Taxonomy" id="1745969"/>
    <lineage>
        <taxon>Eukaryota</taxon>
        <taxon>Fungi</taxon>
        <taxon>Dikarya</taxon>
        <taxon>Basidiomycota</taxon>
        <taxon>Agaricomycotina</taxon>
        <taxon>Agaricomycetes</taxon>
        <taxon>Agaricomycetidae</taxon>
        <taxon>Agaricales</taxon>
        <taxon>Marasmiineae</taxon>
        <taxon>Mycenaceae</taxon>
        <taxon>Mycena</taxon>
    </lineage>
</organism>
<proteinExistence type="predicted"/>
<keyword evidence="1" id="KW-0175">Coiled coil</keyword>
<name>A0AAD6X6Z3_9AGAR</name>
<evidence type="ECO:0000313" key="3">
    <source>
        <dbReference type="Proteomes" id="UP001218188"/>
    </source>
</evidence>
<comment type="caution">
    <text evidence="2">The sequence shown here is derived from an EMBL/GenBank/DDBJ whole genome shotgun (WGS) entry which is preliminary data.</text>
</comment>